<organism evidence="1 2">
    <name type="scientific">Streptomyces luteolifulvus</name>
    <dbReference type="NCBI Taxonomy" id="2615112"/>
    <lineage>
        <taxon>Bacteria</taxon>
        <taxon>Bacillati</taxon>
        <taxon>Actinomycetota</taxon>
        <taxon>Actinomycetes</taxon>
        <taxon>Kitasatosporales</taxon>
        <taxon>Streptomycetaceae</taxon>
        <taxon>Streptomyces</taxon>
    </lineage>
</organism>
<proteinExistence type="predicted"/>
<keyword evidence="2" id="KW-1185">Reference proteome</keyword>
<dbReference type="AlphaFoldDB" id="A0A6H9URT6"/>
<dbReference type="InterPro" id="IPR023213">
    <property type="entry name" value="CAT-like_dom_sf"/>
</dbReference>
<accession>A0A6H9URT6</accession>
<dbReference type="Gene3D" id="3.30.559.10">
    <property type="entry name" value="Chloramphenicol acetyltransferase-like domain"/>
    <property type="match status" value="1"/>
</dbReference>
<protein>
    <submittedName>
        <fullName evidence="1">Condensation protein</fullName>
    </submittedName>
</protein>
<comment type="caution">
    <text evidence="1">The sequence shown here is derived from an EMBL/GenBank/DDBJ whole genome shotgun (WGS) entry which is preliminary data.</text>
</comment>
<dbReference type="RefSeq" id="WP_150955859.1">
    <property type="nucleotide sequence ID" value="NZ_VZRB01000035.1"/>
</dbReference>
<name>A0A6H9URT6_9ACTN</name>
<dbReference type="Proteomes" id="UP000442707">
    <property type="component" value="Unassembled WGS sequence"/>
</dbReference>
<evidence type="ECO:0000313" key="2">
    <source>
        <dbReference type="Proteomes" id="UP000442707"/>
    </source>
</evidence>
<evidence type="ECO:0000313" key="1">
    <source>
        <dbReference type="EMBL" id="KAB1140992.1"/>
    </source>
</evidence>
<sequence length="467" mass="50603">MTSIEAATHDGRGRTRPVLARIPFPTVDEVSRHCLSDDEPETVHIEVHLPGRPDPVRLREAFHRALLLHPRILVRQAPHRWYRRSYEWELTAAPDTDPVSFTRPGPDALARARARALTLCPPLSQSPPVRLEVVTVEAARTVLLLTLHHTALDAPAGLRVLATTAALYNGEDAPGPGRPAPVRHAGFAGPVPSAGRFRPVRLAAGPTAERPRTGSSGNGLLLMELPVPPRTVPTGADHPHPAAWTVNDQLLVAASLMVGRWNRFHGVPYGPVRITMPVDDRTRDMAMPIGNGTRLVEVPVAPEDPCEERLLLAPRPDPAAVARLLHTTARRTRALKSLPRTPLGPGAALLTAPVLPVGVRGALTRHMRRAAARWTSTLLLSNIGRVPYPMDFGDAGRAHAVWFSAPARMPRGLSVAAASTDRRLHVSLRWSRDLLDDAGGATLARLFEECLSTTYSPCSPSSPRSTS</sequence>
<dbReference type="SUPFAM" id="SSF52777">
    <property type="entry name" value="CoA-dependent acyltransferases"/>
    <property type="match status" value="1"/>
</dbReference>
<dbReference type="EMBL" id="VZRB01000035">
    <property type="protein sequence ID" value="KAB1140992.1"/>
    <property type="molecule type" value="Genomic_DNA"/>
</dbReference>
<gene>
    <name evidence="1" type="ORF">F7R91_33735</name>
</gene>
<reference evidence="1 2" key="1">
    <citation type="submission" date="2019-09" db="EMBL/GenBank/DDBJ databases">
        <title>Screening of Novel Bioactive Compounds from Soil-Associated.</title>
        <authorList>
            <person name="Zhao S."/>
        </authorList>
    </citation>
    <scope>NUCLEOTIDE SEQUENCE [LARGE SCALE GENOMIC DNA]</scope>
    <source>
        <strain evidence="1 2">HIT-DPA4</strain>
    </source>
</reference>